<dbReference type="SUPFAM" id="SSF46785">
    <property type="entry name" value="Winged helix' DNA-binding domain"/>
    <property type="match status" value="1"/>
</dbReference>
<dbReference type="PANTHER" id="PTHR22792">
    <property type="entry name" value="LUPUS LA PROTEIN-RELATED"/>
    <property type="match status" value="1"/>
</dbReference>
<proteinExistence type="predicted"/>
<dbReference type="Pfam" id="PF05383">
    <property type="entry name" value="La"/>
    <property type="match status" value="1"/>
</dbReference>
<feature type="compositionally biased region" description="Polar residues" evidence="3">
    <location>
        <begin position="181"/>
        <end position="191"/>
    </location>
</feature>
<dbReference type="PROSITE" id="PS50961">
    <property type="entry name" value="HTH_LA"/>
    <property type="match status" value="1"/>
</dbReference>
<sequence>MSWADRAALNRPPSSVDVPTISTPSLSESVTLQPTPEHGESHPRSSEKGQKPSRSGRNGGGGNKEDRRSSTAGQKNAGRREGGERSGKKGGQPGSRKSTKTGEAAGETKTVASGTTIEGEGENKEAGDASVTAAPPAPKKKVLPGAPKVNPWKVKPTTTISENTSASASNSAETSGEHVTGSPTLENESALNNNTTTINTIPSSTTESSFPSLAPAPAKKHRSKQKVQTNEQEGGEAKKGKKEKTKWKPVPQHELQFTTDLSTERKKSGKPRSAGPNSSNTHPGAAGRKKKNPSSANAGKKTKKTEDSTSAAEISIDDQGVTYDIEAASTDMQSLGLNPAEGDIQISKEVEKSLMKSATDEKRKVNGNAAKGGKSSQASKGAARNGQPKVGHHQQVALNATTDSFQPNQEFFYNPHPHVAGRAGGPFPSAPVPPNGSMPTGQIGKHQAGVEAYYTPPPMPIPVTIPGFQLDPLRFYLLGQLEYYFGIQNLAMDFFLRQQMDTLGYVSLSMVASFNRVKNLTTDLSLVRETMLLSQLVEVRDVKDETKVRLANNGWAQWVLPGAPVSVVEEGVENGEKSEDVVVQARQAEESREDVVIEEKKDREEEEAVDAAL</sequence>
<dbReference type="InterPro" id="IPR006630">
    <property type="entry name" value="La_HTH"/>
</dbReference>
<protein>
    <submittedName>
        <fullName evidence="5">RNA-binding protein LARP/SRO9 and related La domain proteins</fullName>
    </submittedName>
</protein>
<evidence type="ECO:0000256" key="3">
    <source>
        <dbReference type="SAM" id="MobiDB-lite"/>
    </source>
</evidence>
<dbReference type="SMART" id="SM00715">
    <property type="entry name" value="LA"/>
    <property type="match status" value="1"/>
</dbReference>
<feature type="compositionally biased region" description="Basic and acidic residues" evidence="3">
    <location>
        <begin position="355"/>
        <end position="364"/>
    </location>
</feature>
<evidence type="ECO:0000256" key="1">
    <source>
        <dbReference type="ARBA" id="ARBA00022884"/>
    </source>
</evidence>
<dbReference type="GO" id="GO:0045727">
    <property type="term" value="P:positive regulation of translation"/>
    <property type="evidence" value="ECO:0007669"/>
    <property type="project" value="TreeGrafter"/>
</dbReference>
<dbReference type="InterPro" id="IPR036390">
    <property type="entry name" value="WH_DNA-bd_sf"/>
</dbReference>
<reference evidence="5" key="1">
    <citation type="submission" date="2014-08" db="EMBL/GenBank/DDBJ databases">
        <authorList>
            <person name="Sharma Rahul"/>
            <person name="Thines Marco"/>
        </authorList>
    </citation>
    <scope>NUCLEOTIDE SEQUENCE</scope>
</reference>
<accession>A0A0F7SI11</accession>
<dbReference type="GO" id="GO:0005829">
    <property type="term" value="C:cytosol"/>
    <property type="evidence" value="ECO:0007669"/>
    <property type="project" value="TreeGrafter"/>
</dbReference>
<feature type="compositionally biased region" description="Low complexity" evidence="3">
    <location>
        <begin position="192"/>
        <end position="209"/>
    </location>
</feature>
<dbReference type="PANTHER" id="PTHR22792:SF132">
    <property type="entry name" value="LA-RELATED PROTEIN 1"/>
    <property type="match status" value="1"/>
</dbReference>
<feature type="compositionally biased region" description="Basic and acidic residues" evidence="3">
    <location>
        <begin position="593"/>
        <end position="603"/>
    </location>
</feature>
<dbReference type="EMBL" id="LN483345">
    <property type="protein sequence ID" value="CDZ98606.1"/>
    <property type="molecule type" value="Genomic_DNA"/>
</dbReference>
<dbReference type="InterPro" id="IPR036388">
    <property type="entry name" value="WH-like_DNA-bd_sf"/>
</dbReference>
<evidence type="ECO:0000256" key="2">
    <source>
        <dbReference type="PROSITE-ProRule" id="PRU00332"/>
    </source>
</evidence>
<dbReference type="InterPro" id="IPR045180">
    <property type="entry name" value="La_dom_prot"/>
</dbReference>
<dbReference type="GO" id="GO:0010494">
    <property type="term" value="C:cytoplasmic stress granule"/>
    <property type="evidence" value="ECO:0007669"/>
    <property type="project" value="TreeGrafter"/>
</dbReference>
<evidence type="ECO:0000259" key="4">
    <source>
        <dbReference type="PROSITE" id="PS50961"/>
    </source>
</evidence>
<feature type="region of interest" description="Disordered" evidence="3">
    <location>
        <begin position="593"/>
        <end position="613"/>
    </location>
</feature>
<dbReference type="AlphaFoldDB" id="A0A0F7SI11"/>
<dbReference type="Gene3D" id="1.10.10.10">
    <property type="entry name" value="Winged helix-like DNA-binding domain superfamily/Winged helix DNA-binding domain"/>
    <property type="match status" value="1"/>
</dbReference>
<feature type="compositionally biased region" description="Polar residues" evidence="3">
    <location>
        <begin position="20"/>
        <end position="34"/>
    </location>
</feature>
<feature type="region of interest" description="Disordered" evidence="3">
    <location>
        <begin position="1"/>
        <end position="320"/>
    </location>
</feature>
<organism evidence="5">
    <name type="scientific">Phaffia rhodozyma</name>
    <name type="common">Yeast</name>
    <name type="synonym">Xanthophyllomyces dendrorhous</name>
    <dbReference type="NCBI Taxonomy" id="264483"/>
    <lineage>
        <taxon>Eukaryota</taxon>
        <taxon>Fungi</taxon>
        <taxon>Dikarya</taxon>
        <taxon>Basidiomycota</taxon>
        <taxon>Agaricomycotina</taxon>
        <taxon>Tremellomycetes</taxon>
        <taxon>Cystofilobasidiales</taxon>
        <taxon>Mrakiaceae</taxon>
        <taxon>Phaffia</taxon>
    </lineage>
</organism>
<keyword evidence="1 2" id="KW-0694">RNA-binding</keyword>
<feature type="compositionally biased region" description="Low complexity" evidence="3">
    <location>
        <begin position="157"/>
        <end position="174"/>
    </location>
</feature>
<feature type="compositionally biased region" description="Acidic residues" evidence="3">
    <location>
        <begin position="604"/>
        <end position="613"/>
    </location>
</feature>
<dbReference type="CDD" id="cd07323">
    <property type="entry name" value="LAM"/>
    <property type="match status" value="1"/>
</dbReference>
<name>A0A0F7SI11_PHARH</name>
<dbReference type="GO" id="GO:0003723">
    <property type="term" value="F:RNA binding"/>
    <property type="evidence" value="ECO:0007669"/>
    <property type="project" value="UniProtKB-UniRule"/>
</dbReference>
<evidence type="ECO:0000313" key="5">
    <source>
        <dbReference type="EMBL" id="CDZ98606.1"/>
    </source>
</evidence>
<feature type="compositionally biased region" description="Basic and acidic residues" evidence="3">
    <location>
        <begin position="37"/>
        <end position="50"/>
    </location>
</feature>
<feature type="region of interest" description="Disordered" evidence="3">
    <location>
        <begin position="355"/>
        <end position="393"/>
    </location>
</feature>
<feature type="region of interest" description="Disordered" evidence="3">
    <location>
        <begin position="407"/>
        <end position="443"/>
    </location>
</feature>
<feature type="domain" description="HTH La-type RNA-binding" evidence="4">
    <location>
        <begin position="467"/>
        <end position="556"/>
    </location>
</feature>
<feature type="compositionally biased region" description="Basic and acidic residues" evidence="3">
    <location>
        <begin position="78"/>
        <end position="87"/>
    </location>
</feature>